<evidence type="ECO:0000256" key="4">
    <source>
        <dbReference type="ARBA" id="ARBA00014657"/>
    </source>
</evidence>
<proteinExistence type="inferred from homology"/>
<evidence type="ECO:0000256" key="13">
    <source>
        <dbReference type="ARBA" id="ARBA00047659"/>
    </source>
</evidence>
<organism evidence="17 18">
    <name type="scientific">Peribacillus deserti</name>
    <dbReference type="NCBI Taxonomy" id="673318"/>
    <lineage>
        <taxon>Bacteria</taxon>
        <taxon>Bacillati</taxon>
        <taxon>Bacillota</taxon>
        <taxon>Bacilli</taxon>
        <taxon>Bacillales</taxon>
        <taxon>Bacillaceae</taxon>
        <taxon>Peribacillus</taxon>
    </lineage>
</organism>
<evidence type="ECO:0000256" key="8">
    <source>
        <dbReference type="ARBA" id="ARBA00023098"/>
    </source>
</evidence>
<evidence type="ECO:0000313" key="17">
    <source>
        <dbReference type="EMBL" id="MBM7692158.1"/>
    </source>
</evidence>
<evidence type="ECO:0000256" key="14">
    <source>
        <dbReference type="PIRNR" id="PIRNR000447"/>
    </source>
</evidence>
<dbReference type="InterPro" id="IPR016039">
    <property type="entry name" value="Thiolase-like"/>
</dbReference>
<comment type="function">
    <text evidence="11 14">Involved in the type II fatty acid elongation cycle. Catalyzes the elongation of a wide range of acyl-ACP by the addition of two carbons from malonyl-ACP to an acyl acceptor. Can efficiently catalyze the conversion of palmitoleoyl-ACP (cis-hexadec-9-enoyl-ACP) to cis-vaccenoyl-ACP (cis-octadec-11-enoyl-ACP), an essential step in the thermal regulation of fatty acid composition.</text>
</comment>
<dbReference type="CDD" id="cd00834">
    <property type="entry name" value="KAS_I_II"/>
    <property type="match status" value="1"/>
</dbReference>
<keyword evidence="18" id="KW-1185">Reference proteome</keyword>
<evidence type="ECO:0000256" key="10">
    <source>
        <dbReference type="ARBA" id="ARBA00023315"/>
    </source>
</evidence>
<evidence type="ECO:0000256" key="7">
    <source>
        <dbReference type="ARBA" id="ARBA00022832"/>
    </source>
</evidence>
<dbReference type="Proteomes" id="UP000823486">
    <property type="component" value="Unassembled WGS sequence"/>
</dbReference>
<evidence type="ECO:0000313" key="18">
    <source>
        <dbReference type="Proteomes" id="UP000823486"/>
    </source>
</evidence>
<evidence type="ECO:0000256" key="6">
    <source>
        <dbReference type="ARBA" id="ARBA00022679"/>
    </source>
</evidence>
<dbReference type="NCBIfam" id="TIGR03150">
    <property type="entry name" value="fabF"/>
    <property type="match status" value="1"/>
</dbReference>
<keyword evidence="10 14" id="KW-0012">Acyltransferase</keyword>
<comment type="catalytic activity">
    <reaction evidence="12 14">
        <text>(9Z)-hexadecenoyl-[ACP] + malonyl-[ACP] + H(+) = 3-oxo-(11Z)-octadecenoyl-[ACP] + holo-[ACP] + CO2</text>
        <dbReference type="Rhea" id="RHEA:55040"/>
        <dbReference type="Rhea" id="RHEA-COMP:9623"/>
        <dbReference type="Rhea" id="RHEA-COMP:9685"/>
        <dbReference type="Rhea" id="RHEA-COMP:10800"/>
        <dbReference type="Rhea" id="RHEA-COMP:14074"/>
        <dbReference type="ChEBI" id="CHEBI:15378"/>
        <dbReference type="ChEBI" id="CHEBI:16526"/>
        <dbReference type="ChEBI" id="CHEBI:64479"/>
        <dbReference type="ChEBI" id="CHEBI:78449"/>
        <dbReference type="ChEBI" id="CHEBI:83989"/>
        <dbReference type="ChEBI" id="CHEBI:138538"/>
        <dbReference type="EC" id="2.3.1.179"/>
    </reaction>
</comment>
<feature type="domain" description="Ketosynthase family 3 (KS3)" evidence="16">
    <location>
        <begin position="1"/>
        <end position="409"/>
    </location>
</feature>
<evidence type="ECO:0000256" key="1">
    <source>
        <dbReference type="ARBA" id="ARBA00005194"/>
    </source>
</evidence>
<reference evidence="17 18" key="1">
    <citation type="submission" date="2021-01" db="EMBL/GenBank/DDBJ databases">
        <title>Genomic Encyclopedia of Type Strains, Phase IV (KMG-IV): sequencing the most valuable type-strain genomes for metagenomic binning, comparative biology and taxonomic classification.</title>
        <authorList>
            <person name="Goeker M."/>
        </authorList>
    </citation>
    <scope>NUCLEOTIDE SEQUENCE [LARGE SCALE GENOMIC DNA]</scope>
    <source>
        <strain evidence="17 18">DSM 105482</strain>
    </source>
</reference>
<gene>
    <name evidence="17" type="ORF">JOC77_001585</name>
</gene>
<comment type="catalytic activity">
    <reaction evidence="13 14">
        <text>a fatty acyl-[ACP] + malonyl-[ACP] + H(+) = a 3-oxoacyl-[ACP] + holo-[ACP] + CO2</text>
        <dbReference type="Rhea" id="RHEA:22836"/>
        <dbReference type="Rhea" id="RHEA-COMP:9623"/>
        <dbReference type="Rhea" id="RHEA-COMP:9685"/>
        <dbReference type="Rhea" id="RHEA-COMP:9916"/>
        <dbReference type="Rhea" id="RHEA-COMP:14125"/>
        <dbReference type="ChEBI" id="CHEBI:15378"/>
        <dbReference type="ChEBI" id="CHEBI:16526"/>
        <dbReference type="ChEBI" id="CHEBI:64479"/>
        <dbReference type="ChEBI" id="CHEBI:78449"/>
        <dbReference type="ChEBI" id="CHEBI:78776"/>
        <dbReference type="ChEBI" id="CHEBI:138651"/>
    </reaction>
</comment>
<keyword evidence="5 14" id="KW-0444">Lipid biosynthesis</keyword>
<dbReference type="InterPro" id="IPR000794">
    <property type="entry name" value="Beta-ketoacyl_synthase"/>
</dbReference>
<dbReference type="InterPro" id="IPR014031">
    <property type="entry name" value="Ketoacyl_synth_C"/>
</dbReference>
<dbReference type="NCBIfam" id="NF005589">
    <property type="entry name" value="PRK07314.1"/>
    <property type="match status" value="1"/>
</dbReference>
<keyword evidence="7" id="KW-0276">Fatty acid metabolism</keyword>
<dbReference type="EC" id="2.3.1.179" evidence="3 14"/>
<comment type="similarity">
    <text evidence="2 14 15">Belongs to the thiolase-like superfamily. Beta-ketoacyl-ACP synthases family.</text>
</comment>
<keyword evidence="6 14" id="KW-0808">Transferase</keyword>
<dbReference type="InterPro" id="IPR020841">
    <property type="entry name" value="PKS_Beta-ketoAc_synthase_dom"/>
</dbReference>
<dbReference type="PROSITE" id="PS52004">
    <property type="entry name" value="KS3_2"/>
    <property type="match status" value="1"/>
</dbReference>
<evidence type="ECO:0000259" key="16">
    <source>
        <dbReference type="PROSITE" id="PS52004"/>
    </source>
</evidence>
<dbReference type="InterPro" id="IPR014030">
    <property type="entry name" value="Ketoacyl_synth_N"/>
</dbReference>
<dbReference type="Gene3D" id="3.40.47.10">
    <property type="match status" value="1"/>
</dbReference>
<dbReference type="Pfam" id="PF00109">
    <property type="entry name" value="ketoacyl-synt"/>
    <property type="match status" value="1"/>
</dbReference>
<keyword evidence="8" id="KW-0443">Lipid metabolism</keyword>
<dbReference type="PIRSF" id="PIRSF000447">
    <property type="entry name" value="KAS_II"/>
    <property type="match status" value="1"/>
</dbReference>
<evidence type="ECO:0000256" key="3">
    <source>
        <dbReference type="ARBA" id="ARBA00012356"/>
    </source>
</evidence>
<evidence type="ECO:0000256" key="11">
    <source>
        <dbReference type="ARBA" id="ARBA00024006"/>
    </source>
</evidence>
<dbReference type="SMART" id="SM00825">
    <property type="entry name" value="PKS_KS"/>
    <property type="match status" value="1"/>
</dbReference>
<dbReference type="RefSeq" id="WP_204541066.1">
    <property type="nucleotide sequence ID" value="NZ_JAFBFI010000005.1"/>
</dbReference>
<comment type="pathway">
    <text evidence="1 14">Lipid metabolism; fatty acid biosynthesis.</text>
</comment>
<dbReference type="Pfam" id="PF02801">
    <property type="entry name" value="Ketoacyl-synt_C"/>
    <property type="match status" value="1"/>
</dbReference>
<evidence type="ECO:0000256" key="2">
    <source>
        <dbReference type="ARBA" id="ARBA00008467"/>
    </source>
</evidence>
<comment type="caution">
    <text evidence="17">The sequence shown here is derived from an EMBL/GenBank/DDBJ whole genome shotgun (WGS) entry which is preliminary data.</text>
</comment>
<dbReference type="PANTHER" id="PTHR11712:SF336">
    <property type="entry name" value="3-OXOACYL-[ACYL-CARRIER-PROTEIN] SYNTHASE, MITOCHONDRIAL"/>
    <property type="match status" value="1"/>
</dbReference>
<name>A0ABS2QG79_9BACI</name>
<keyword evidence="9 14" id="KW-0275">Fatty acid biosynthesis</keyword>
<evidence type="ECO:0000256" key="9">
    <source>
        <dbReference type="ARBA" id="ARBA00023160"/>
    </source>
</evidence>
<evidence type="ECO:0000256" key="5">
    <source>
        <dbReference type="ARBA" id="ARBA00022516"/>
    </source>
</evidence>
<evidence type="ECO:0000256" key="15">
    <source>
        <dbReference type="RuleBase" id="RU003694"/>
    </source>
</evidence>
<sequence length="412" mass="43540">MRRVVITGMGAVTPLGNSVEETWDSVVKGHSGIGKLTRFDCTKFSAKTAAQVHNFDLSDYMQINKRHRMDRFAQYAVASSLMAIKDSGIVPGETITRERIGVSFGTAIGGIESFEEMHKNLLEGGYTNLYPFSTTMVISNMAASQVSIALGAKGVNTVSVISCASGSNAIGDAFRIIQRGEADAMLAGGSEASLTPLGIGAFCAMGAISTNPDPKTACRPFDKHRDGLVMGEGAGALVLEALESAVRRDADIYGEIVGYSSVSDAYHITSPAPGGEGAIRAMEGALSQSGLLKEDIDYINAHGTSTKYNDKFETQAIKTFLQERAFSIPISSTKSMTGHMMGAAGAVEAIFTLMTLKTGVIPPTINLTTPDPECDLNYVPNAAKKARVNAALSNALGFGGHNTALIFKRTEE</sequence>
<dbReference type="InterPro" id="IPR017568">
    <property type="entry name" value="3-oxoacyl-ACP_synth-2"/>
</dbReference>
<dbReference type="SUPFAM" id="SSF53901">
    <property type="entry name" value="Thiolase-like"/>
    <property type="match status" value="2"/>
</dbReference>
<evidence type="ECO:0000256" key="12">
    <source>
        <dbReference type="ARBA" id="ARBA00047318"/>
    </source>
</evidence>
<dbReference type="EMBL" id="JAFBFI010000005">
    <property type="protein sequence ID" value="MBM7692158.1"/>
    <property type="molecule type" value="Genomic_DNA"/>
</dbReference>
<protein>
    <recommendedName>
        <fullName evidence="4 14">3-oxoacyl-[acyl-carrier-protein] synthase 2</fullName>
        <ecNumber evidence="3 14">2.3.1.179</ecNumber>
    </recommendedName>
</protein>
<dbReference type="PANTHER" id="PTHR11712">
    <property type="entry name" value="POLYKETIDE SYNTHASE-RELATED"/>
    <property type="match status" value="1"/>
</dbReference>
<accession>A0ABS2QG79</accession>